<dbReference type="AlphaFoldDB" id="A0A165PHH3"/>
<keyword evidence="1" id="KW-0812">Transmembrane</keyword>
<keyword evidence="1" id="KW-0472">Membrane</keyword>
<feature type="transmembrane region" description="Helical" evidence="1">
    <location>
        <begin position="12"/>
        <end position="34"/>
    </location>
</feature>
<organism evidence="2 3">
    <name type="scientific">Daedalea quercina L-15889</name>
    <dbReference type="NCBI Taxonomy" id="1314783"/>
    <lineage>
        <taxon>Eukaryota</taxon>
        <taxon>Fungi</taxon>
        <taxon>Dikarya</taxon>
        <taxon>Basidiomycota</taxon>
        <taxon>Agaricomycotina</taxon>
        <taxon>Agaricomycetes</taxon>
        <taxon>Polyporales</taxon>
        <taxon>Fomitopsis</taxon>
    </lineage>
</organism>
<gene>
    <name evidence="2" type="ORF">DAEQUDRAFT_345429</name>
</gene>
<proteinExistence type="predicted"/>
<sequence>MGPISAMIDEHLFRLALAIETTMFSVLALGFLVPKFYTSGHRMLACSVPGCGHYIRPPTAWTFFTVCMALTLLHRHSPTRSKCVSYYADYGHV</sequence>
<accession>A0A165PHH3</accession>
<keyword evidence="3" id="KW-1185">Reference proteome</keyword>
<evidence type="ECO:0000256" key="1">
    <source>
        <dbReference type="SAM" id="Phobius"/>
    </source>
</evidence>
<reference evidence="2 3" key="1">
    <citation type="journal article" date="2016" name="Mol. Biol. Evol.">
        <title>Comparative Genomics of Early-Diverging Mushroom-Forming Fungi Provides Insights into the Origins of Lignocellulose Decay Capabilities.</title>
        <authorList>
            <person name="Nagy L.G."/>
            <person name="Riley R."/>
            <person name="Tritt A."/>
            <person name="Adam C."/>
            <person name="Daum C."/>
            <person name="Floudas D."/>
            <person name="Sun H."/>
            <person name="Yadav J.S."/>
            <person name="Pangilinan J."/>
            <person name="Larsson K.H."/>
            <person name="Matsuura K."/>
            <person name="Barry K."/>
            <person name="Labutti K."/>
            <person name="Kuo R."/>
            <person name="Ohm R.A."/>
            <person name="Bhattacharya S.S."/>
            <person name="Shirouzu T."/>
            <person name="Yoshinaga Y."/>
            <person name="Martin F.M."/>
            <person name="Grigoriev I.V."/>
            <person name="Hibbett D.S."/>
        </authorList>
    </citation>
    <scope>NUCLEOTIDE SEQUENCE [LARGE SCALE GENOMIC DNA]</scope>
    <source>
        <strain evidence="2 3">L-15889</strain>
    </source>
</reference>
<dbReference type="EMBL" id="KV429069">
    <property type="protein sequence ID" value="KZT68222.1"/>
    <property type="molecule type" value="Genomic_DNA"/>
</dbReference>
<evidence type="ECO:0000313" key="2">
    <source>
        <dbReference type="EMBL" id="KZT68222.1"/>
    </source>
</evidence>
<feature type="transmembrane region" description="Helical" evidence="1">
    <location>
        <begin position="54"/>
        <end position="73"/>
    </location>
</feature>
<keyword evidence="1" id="KW-1133">Transmembrane helix</keyword>
<protein>
    <submittedName>
        <fullName evidence="2">Uncharacterized protein</fullName>
    </submittedName>
</protein>
<dbReference type="Proteomes" id="UP000076727">
    <property type="component" value="Unassembled WGS sequence"/>
</dbReference>
<evidence type="ECO:0000313" key="3">
    <source>
        <dbReference type="Proteomes" id="UP000076727"/>
    </source>
</evidence>
<name>A0A165PHH3_9APHY</name>